<gene>
    <name evidence="11" type="ORF">EWB00_009082</name>
</gene>
<dbReference type="GO" id="GO:0005524">
    <property type="term" value="F:ATP binding"/>
    <property type="evidence" value="ECO:0007669"/>
    <property type="project" value="UniProtKB-KW"/>
</dbReference>
<dbReference type="PROSITE" id="PS01287">
    <property type="entry name" value="RTC"/>
    <property type="match status" value="1"/>
</dbReference>
<dbReference type="STRING" id="6182.A0A4Z2DS23"/>
<dbReference type="NCBIfam" id="TIGR03399">
    <property type="entry name" value="RNA_3prim_cycl"/>
    <property type="match status" value="1"/>
</dbReference>
<evidence type="ECO:0000259" key="10">
    <source>
        <dbReference type="Pfam" id="PF05189"/>
    </source>
</evidence>
<accession>A0A4Z2DS23</accession>
<evidence type="ECO:0000256" key="2">
    <source>
        <dbReference type="ARBA" id="ARBA00012725"/>
    </source>
</evidence>
<dbReference type="EMBL" id="SKCS01000051">
    <property type="protein sequence ID" value="TNN19364.1"/>
    <property type="molecule type" value="Genomic_DNA"/>
</dbReference>
<protein>
    <recommendedName>
        <fullName evidence="3">RNA 3'-terminal phosphate cyclase</fullName>
        <ecNumber evidence="2">6.5.1.4</ecNumber>
    </recommendedName>
</protein>
<comment type="caution">
    <text evidence="11">The sequence shown here is derived from an EMBL/GenBank/DDBJ whole genome shotgun (WGS) entry which is preliminary data.</text>
</comment>
<evidence type="ECO:0000256" key="6">
    <source>
        <dbReference type="ARBA" id="ARBA00024481"/>
    </source>
</evidence>
<feature type="binding site" evidence="8">
    <location>
        <begin position="318"/>
        <end position="322"/>
    </location>
    <ligand>
        <name>ATP</name>
        <dbReference type="ChEBI" id="CHEBI:30616"/>
    </ligand>
</feature>
<dbReference type="SUPFAM" id="SSF55205">
    <property type="entry name" value="EPT/RTPC-like"/>
    <property type="match status" value="2"/>
</dbReference>
<evidence type="ECO:0000259" key="9">
    <source>
        <dbReference type="Pfam" id="PF01137"/>
    </source>
</evidence>
<dbReference type="InterPro" id="IPR017770">
    <property type="entry name" value="RNA3'_term_phos_cyc_type_1"/>
</dbReference>
<dbReference type="PANTHER" id="PTHR11096">
    <property type="entry name" value="RNA 3' TERMINAL PHOSPHATE CYCLASE"/>
    <property type="match status" value="1"/>
</dbReference>
<dbReference type="GO" id="GO:0003963">
    <property type="term" value="F:RNA-3'-phosphate cyclase activity"/>
    <property type="evidence" value="ECO:0007669"/>
    <property type="project" value="UniProtKB-EC"/>
</dbReference>
<keyword evidence="5 8" id="KW-0547">Nucleotide-binding</keyword>
<feature type="domain" description="RNA 3'-terminal phosphate cyclase" evidence="9">
    <location>
        <begin position="36"/>
        <end position="362"/>
    </location>
</feature>
<feature type="domain" description="RNA 3'-terminal phosphate cyclase insert" evidence="10">
    <location>
        <begin position="208"/>
        <end position="305"/>
    </location>
</feature>
<reference evidence="11 12" key="1">
    <citation type="submission" date="2019-03" db="EMBL/GenBank/DDBJ databases">
        <title>An improved genome assembly of the fluke Schistosoma japonicum.</title>
        <authorList>
            <person name="Hu W."/>
            <person name="Luo F."/>
            <person name="Yin M."/>
            <person name="Mo X."/>
            <person name="Sun C."/>
            <person name="Wu Q."/>
            <person name="Zhu B."/>
            <person name="Xiang M."/>
            <person name="Wang J."/>
            <person name="Wang Y."/>
            <person name="Zhang T."/>
            <person name="Xu B."/>
            <person name="Zheng H."/>
            <person name="Feng Z."/>
        </authorList>
    </citation>
    <scope>NUCLEOTIDE SEQUENCE [LARGE SCALE GENOMIC DNA]</scope>
    <source>
        <strain evidence="11">HuSjv2</strain>
        <tissue evidence="11">Worms</tissue>
    </source>
</reference>
<dbReference type="Pfam" id="PF01137">
    <property type="entry name" value="RTC"/>
    <property type="match status" value="1"/>
</dbReference>
<comment type="catalytic activity">
    <reaction evidence="6">
        <text>a 3'-end 3'-phospho-ribonucleotide-RNA + ATP = a 3'-end 2',3'-cyclophospho-ribonucleotide-RNA + AMP + diphosphate</text>
        <dbReference type="Rhea" id="RHEA:23976"/>
        <dbReference type="Rhea" id="RHEA-COMP:10463"/>
        <dbReference type="Rhea" id="RHEA-COMP:10464"/>
        <dbReference type="ChEBI" id="CHEBI:30616"/>
        <dbReference type="ChEBI" id="CHEBI:33019"/>
        <dbReference type="ChEBI" id="CHEBI:83062"/>
        <dbReference type="ChEBI" id="CHEBI:83064"/>
        <dbReference type="ChEBI" id="CHEBI:456215"/>
        <dbReference type="EC" id="6.5.1.4"/>
    </reaction>
</comment>
<sequence length="389" mass="42159">MLFDIEQAGRTKYLFGLKVEGLMSDFSVTLVDGSVMEGGGQILRNAVSISAITRRPIEVHSIRAGRCNPGLRSQHLAALKLTESVCCGRLSFCDVGSTKIRLFPGQVSPGFYEADAKTAGSISLMLQAVAPVLAFASDESELSLRGGTDTSFAPPISYMVEVASHYFKKMGLVYAVNVIRRGFYPLGGGIVKVKFSPLKGPVSPISMLDPGIVKSVSGYSFVAGKIPLKVAYEMKDEALRCLSGIFSCPINIDSFQEGSDRCKGDVATFMFVIHTSTDCRLAVSGIINPRDCHHKQMVSEACQTLFNYSEIGACCDDYMQDQLIILMALAEGRSQIRCRRLTSHTKTAIYVTELLLGVKFEITTLDDGCSIISCEGIGYTPKHLKSSCS</sequence>
<evidence type="ECO:0000256" key="1">
    <source>
        <dbReference type="ARBA" id="ARBA00009206"/>
    </source>
</evidence>
<dbReference type="OrthoDB" id="25029at2759"/>
<feature type="binding site" evidence="8">
    <location>
        <position position="127"/>
    </location>
    <ligand>
        <name>ATP</name>
        <dbReference type="ChEBI" id="CHEBI:30616"/>
    </ligand>
</feature>
<dbReference type="InterPro" id="IPR013792">
    <property type="entry name" value="RNA3'P_cycl/enolpyr_Trfase_a/b"/>
</dbReference>
<dbReference type="Gene3D" id="3.30.360.20">
    <property type="entry name" value="RNA 3'-terminal phosphate cyclase, insert domain"/>
    <property type="match status" value="1"/>
</dbReference>
<proteinExistence type="inferred from homology"/>
<evidence type="ECO:0000256" key="4">
    <source>
        <dbReference type="ARBA" id="ARBA00022598"/>
    </source>
</evidence>
<keyword evidence="12" id="KW-1185">Reference proteome</keyword>
<keyword evidence="8" id="KW-0067">ATP-binding</keyword>
<dbReference type="AlphaFoldDB" id="A0A4Z2DS23"/>
<dbReference type="EC" id="6.5.1.4" evidence="2"/>
<dbReference type="Pfam" id="PF05189">
    <property type="entry name" value="RTC_insert"/>
    <property type="match status" value="1"/>
</dbReference>
<dbReference type="GO" id="GO:0006396">
    <property type="term" value="P:RNA processing"/>
    <property type="evidence" value="ECO:0007669"/>
    <property type="project" value="InterPro"/>
</dbReference>
<dbReference type="InterPro" id="IPR020719">
    <property type="entry name" value="RNA3'_term_phos_cycl-like_CS"/>
</dbReference>
<evidence type="ECO:0000256" key="5">
    <source>
        <dbReference type="ARBA" id="ARBA00022741"/>
    </source>
</evidence>
<dbReference type="InterPro" id="IPR036553">
    <property type="entry name" value="RPTC_insert"/>
</dbReference>
<dbReference type="PIRSF" id="PIRSF005378">
    <property type="entry name" value="RNA3'_term_phos_cycl_euk"/>
    <property type="match status" value="1"/>
</dbReference>
<dbReference type="InterPro" id="IPR013791">
    <property type="entry name" value="RNA3'-term_phos_cycl_insert"/>
</dbReference>
<dbReference type="InterPro" id="IPR000228">
    <property type="entry name" value="RNA3'_term_phos_cyc"/>
</dbReference>
<dbReference type="PANTHER" id="PTHR11096:SF0">
    <property type="entry name" value="RNA 3'-TERMINAL PHOSPHATE CYCLASE"/>
    <property type="match status" value="1"/>
</dbReference>
<evidence type="ECO:0000256" key="8">
    <source>
        <dbReference type="PIRSR" id="PIRSR005378-2"/>
    </source>
</evidence>
<evidence type="ECO:0000256" key="7">
    <source>
        <dbReference type="PIRSR" id="PIRSR005378-1"/>
    </source>
</evidence>
<dbReference type="GO" id="GO:0005634">
    <property type="term" value="C:nucleus"/>
    <property type="evidence" value="ECO:0007669"/>
    <property type="project" value="TreeGrafter"/>
</dbReference>
<keyword evidence="4" id="KW-0436">Ligase</keyword>
<dbReference type="Gene3D" id="3.65.10.20">
    <property type="entry name" value="RNA 3'-terminal phosphate cyclase domain"/>
    <property type="match status" value="1"/>
</dbReference>
<evidence type="ECO:0000256" key="3">
    <source>
        <dbReference type="ARBA" id="ARBA00021428"/>
    </source>
</evidence>
<dbReference type="InterPro" id="IPR023797">
    <property type="entry name" value="RNA3'_phos_cyclase_dom"/>
</dbReference>
<organism evidence="11 12">
    <name type="scientific">Schistosoma japonicum</name>
    <name type="common">Blood fluke</name>
    <dbReference type="NCBI Taxonomy" id="6182"/>
    <lineage>
        <taxon>Eukaryota</taxon>
        <taxon>Metazoa</taxon>
        <taxon>Spiralia</taxon>
        <taxon>Lophotrochozoa</taxon>
        <taxon>Platyhelminthes</taxon>
        <taxon>Trematoda</taxon>
        <taxon>Digenea</taxon>
        <taxon>Strigeidida</taxon>
        <taxon>Schistosomatoidea</taxon>
        <taxon>Schistosomatidae</taxon>
        <taxon>Schistosoma</taxon>
    </lineage>
</organism>
<dbReference type="InterPro" id="IPR037136">
    <property type="entry name" value="RNA3'_phos_cyclase_dom_sf"/>
</dbReference>
<feature type="active site" description="Tele-AMP-histidine intermediate" evidence="7">
    <location>
        <position position="344"/>
    </location>
</feature>
<evidence type="ECO:0000313" key="12">
    <source>
        <dbReference type="Proteomes" id="UP000311919"/>
    </source>
</evidence>
<dbReference type="Proteomes" id="UP000311919">
    <property type="component" value="Unassembled WGS sequence"/>
</dbReference>
<comment type="similarity">
    <text evidence="1">Belongs to the RNA 3'-terminal cyclase family. Type 1 subfamily.</text>
</comment>
<name>A0A4Z2DS23_SCHJA</name>
<evidence type="ECO:0000313" key="11">
    <source>
        <dbReference type="EMBL" id="TNN19364.1"/>
    </source>
</evidence>